<dbReference type="EMBL" id="CM000622">
    <property type="protein sequence ID" value="EEC44770.1"/>
    <property type="molecule type" value="Genomic_DNA"/>
</dbReference>
<dbReference type="STRING" id="556484.B7G976"/>
<dbReference type="PANTHER" id="PTHR16222:SF34">
    <property type="entry name" value="ADP-RIBOSYLGLYCOHYDROLASE"/>
    <property type="match status" value="1"/>
</dbReference>
<dbReference type="PaxDb" id="2850-Phatr39635"/>
<name>B7G976_PHATC</name>
<dbReference type="InterPro" id="IPR050792">
    <property type="entry name" value="ADP-ribosylglycohydrolase"/>
</dbReference>
<dbReference type="OrthoDB" id="524326at2759"/>
<evidence type="ECO:0000313" key="1">
    <source>
        <dbReference type="EMBL" id="EEC44770.1"/>
    </source>
</evidence>
<reference evidence="1 2" key="1">
    <citation type="journal article" date="2008" name="Nature">
        <title>The Phaeodactylum genome reveals the evolutionary history of diatom genomes.</title>
        <authorList>
            <person name="Bowler C."/>
            <person name="Allen A.E."/>
            <person name="Badger J.H."/>
            <person name="Grimwood J."/>
            <person name="Jabbari K."/>
            <person name="Kuo A."/>
            <person name="Maheswari U."/>
            <person name="Martens C."/>
            <person name="Maumus F."/>
            <person name="Otillar R.P."/>
            <person name="Rayko E."/>
            <person name="Salamov A."/>
            <person name="Vandepoele K."/>
            <person name="Beszteri B."/>
            <person name="Gruber A."/>
            <person name="Heijde M."/>
            <person name="Katinka M."/>
            <person name="Mock T."/>
            <person name="Valentin K."/>
            <person name="Verret F."/>
            <person name="Berges J.A."/>
            <person name="Brownlee C."/>
            <person name="Cadoret J.P."/>
            <person name="Chiovitti A."/>
            <person name="Choi C.J."/>
            <person name="Coesel S."/>
            <person name="De Martino A."/>
            <person name="Detter J.C."/>
            <person name="Durkin C."/>
            <person name="Falciatore A."/>
            <person name="Fournet J."/>
            <person name="Haruta M."/>
            <person name="Huysman M.J."/>
            <person name="Jenkins B.D."/>
            <person name="Jiroutova K."/>
            <person name="Jorgensen R.E."/>
            <person name="Joubert Y."/>
            <person name="Kaplan A."/>
            <person name="Kroger N."/>
            <person name="Kroth P.G."/>
            <person name="La Roche J."/>
            <person name="Lindquist E."/>
            <person name="Lommer M."/>
            <person name="Martin-Jezequel V."/>
            <person name="Lopez P.J."/>
            <person name="Lucas S."/>
            <person name="Mangogna M."/>
            <person name="McGinnis K."/>
            <person name="Medlin L.K."/>
            <person name="Montsant A."/>
            <person name="Oudot-Le Secq M.P."/>
            <person name="Napoli C."/>
            <person name="Obornik M."/>
            <person name="Parker M.S."/>
            <person name="Petit J.L."/>
            <person name="Porcel B.M."/>
            <person name="Poulsen N."/>
            <person name="Robison M."/>
            <person name="Rychlewski L."/>
            <person name="Rynearson T.A."/>
            <person name="Schmutz J."/>
            <person name="Shapiro H."/>
            <person name="Siaut M."/>
            <person name="Stanley M."/>
            <person name="Sussman M.R."/>
            <person name="Taylor A.R."/>
            <person name="Vardi A."/>
            <person name="von Dassow P."/>
            <person name="Vyverman W."/>
            <person name="Willis A."/>
            <person name="Wyrwicz L.S."/>
            <person name="Rokhsar D.S."/>
            <person name="Weissenbach J."/>
            <person name="Armbrust E.V."/>
            <person name="Green B.R."/>
            <person name="Van de Peer Y."/>
            <person name="Grigoriev I.V."/>
        </authorList>
    </citation>
    <scope>NUCLEOTIDE SEQUENCE [LARGE SCALE GENOMIC DNA]</scope>
    <source>
        <strain evidence="1 2">CCAP 1055/1</strain>
    </source>
</reference>
<dbReference type="Pfam" id="PF03747">
    <property type="entry name" value="ADP_ribosyl_GH"/>
    <property type="match status" value="1"/>
</dbReference>
<protein>
    <recommendedName>
        <fullName evidence="3">ADP-ribosylglycohydrolase</fullName>
    </recommendedName>
</protein>
<dbReference type="Proteomes" id="UP000000759">
    <property type="component" value="Chromosome 20"/>
</dbReference>
<reference evidence="2" key="2">
    <citation type="submission" date="2008-08" db="EMBL/GenBank/DDBJ databases">
        <authorList>
            <consortium name="Diatom Consortium"/>
            <person name="Grigoriev I."/>
            <person name="Grimwood J."/>
            <person name="Kuo A."/>
            <person name="Otillar R.P."/>
            <person name="Salamov A."/>
            <person name="Detter J.C."/>
            <person name="Lindquist E."/>
            <person name="Shapiro H."/>
            <person name="Lucas S."/>
            <person name="Glavina del Rio T."/>
            <person name="Pitluck S."/>
            <person name="Rokhsar D."/>
            <person name="Bowler C."/>
        </authorList>
    </citation>
    <scope>GENOME REANNOTATION</scope>
    <source>
        <strain evidence="2">CCAP 1055/1</strain>
    </source>
</reference>
<dbReference type="eggNOG" id="ENOG502RNN1">
    <property type="taxonomic scope" value="Eukaryota"/>
</dbReference>
<dbReference type="GeneID" id="7195277"/>
<sequence length="381" mass="41234">MQRSSSLVLTTESRLRAALWGYFAGDALASPSHWYYGGFPQIKRDYGKIEDYTQPVYELTGSILNKSNLNGGGRRKATSKDQPQSIIGYVINHGKQDLWSPSKSIHYHATLQKGENTLEVQLARVLMKSIVASQGVFNPDHFREAYINFMMTAGSHNDTYASTCHRMFFANLVYGKLPPKDCPDDDGHNVETIDGLVLPTIVALAVGARSNGTLAQAADMASACADVTRKSNVLHQAAGAWGKLVFQSVQPSTLDMKSTLQETAASLGFRKPNGNGRDELTACYLGSAMPALLDSLAKYNPNPDSKSSTWHALLANANTGGENVHRGSCLGAVLGSQEGLERMETVSPQLMTGLHDFESLRVEIDDFVAAVTTSAKATSLK</sequence>
<evidence type="ECO:0000313" key="2">
    <source>
        <dbReference type="Proteomes" id="UP000000759"/>
    </source>
</evidence>
<gene>
    <name evidence="1" type="ORF">PHATRDRAFT_39635</name>
</gene>
<dbReference type="InParanoid" id="B7G976"/>
<accession>B7G976</accession>
<dbReference type="SUPFAM" id="SSF101478">
    <property type="entry name" value="ADP-ribosylglycohydrolase"/>
    <property type="match status" value="1"/>
</dbReference>
<dbReference type="RefSeq" id="XP_002183588.1">
    <property type="nucleotide sequence ID" value="XM_002183552.1"/>
</dbReference>
<proteinExistence type="predicted"/>
<dbReference type="KEGG" id="pti:PHATRDRAFT_39635"/>
<dbReference type="InterPro" id="IPR036705">
    <property type="entry name" value="Ribosyl_crysJ1_sf"/>
</dbReference>
<dbReference type="Gene3D" id="1.10.4080.10">
    <property type="entry name" value="ADP-ribosylation/Crystallin J1"/>
    <property type="match status" value="1"/>
</dbReference>
<dbReference type="OMA" id="LNAHCAR"/>
<dbReference type="AlphaFoldDB" id="B7G976"/>
<dbReference type="HOGENOM" id="CLU_046767_0_0_1"/>
<evidence type="ECO:0008006" key="3">
    <source>
        <dbReference type="Google" id="ProtNLM"/>
    </source>
</evidence>
<dbReference type="InterPro" id="IPR005502">
    <property type="entry name" value="Ribosyl_crysJ1"/>
</dbReference>
<organism evidence="1 2">
    <name type="scientific">Phaeodactylum tricornutum (strain CCAP 1055/1)</name>
    <dbReference type="NCBI Taxonomy" id="556484"/>
    <lineage>
        <taxon>Eukaryota</taxon>
        <taxon>Sar</taxon>
        <taxon>Stramenopiles</taxon>
        <taxon>Ochrophyta</taxon>
        <taxon>Bacillariophyta</taxon>
        <taxon>Bacillariophyceae</taxon>
        <taxon>Bacillariophycidae</taxon>
        <taxon>Naviculales</taxon>
        <taxon>Phaeodactylaceae</taxon>
        <taxon>Phaeodactylum</taxon>
    </lineage>
</organism>
<dbReference type="PANTHER" id="PTHR16222">
    <property type="entry name" value="ADP-RIBOSYLGLYCOHYDROLASE"/>
    <property type="match status" value="1"/>
</dbReference>
<keyword evidence="2" id="KW-1185">Reference proteome</keyword>